<reference evidence="1" key="2">
    <citation type="journal article" date="2023" name="Proc. Natl. Acad. Sci. U.S.A.">
        <title>A global phylogenomic analysis of the shiitake genus Lentinula.</title>
        <authorList>
            <person name="Sierra-Patev S."/>
            <person name="Min B."/>
            <person name="Naranjo-Ortiz M."/>
            <person name="Looney B."/>
            <person name="Konkel Z."/>
            <person name="Slot J.C."/>
            <person name="Sakamoto Y."/>
            <person name="Steenwyk J.L."/>
            <person name="Rokas A."/>
            <person name="Carro J."/>
            <person name="Camarero S."/>
            <person name="Ferreira P."/>
            <person name="Molpeceres G."/>
            <person name="Ruiz-Duenas F.J."/>
            <person name="Serrano A."/>
            <person name="Henrissat B."/>
            <person name="Drula E."/>
            <person name="Hughes K.W."/>
            <person name="Mata J.L."/>
            <person name="Ishikawa N.K."/>
            <person name="Vargas-Isla R."/>
            <person name="Ushijima S."/>
            <person name="Smith C.A."/>
            <person name="Donoghue J."/>
            <person name="Ahrendt S."/>
            <person name="Andreopoulos W."/>
            <person name="He G."/>
            <person name="LaButti K."/>
            <person name="Lipzen A."/>
            <person name="Ng V."/>
            <person name="Riley R."/>
            <person name="Sandor L."/>
            <person name="Barry K."/>
            <person name="Martinez A.T."/>
            <person name="Xiao Y."/>
            <person name="Gibbons J.G."/>
            <person name="Terashima K."/>
            <person name="Grigoriev I.V."/>
            <person name="Hibbett D."/>
        </authorList>
    </citation>
    <scope>NUCLEOTIDE SEQUENCE</scope>
    <source>
        <strain evidence="1">Sp2 HRB7682 ss15</strain>
    </source>
</reference>
<name>A0A9W9DW90_9AGAR</name>
<protein>
    <submittedName>
        <fullName evidence="1">Uncharacterized protein</fullName>
    </submittedName>
</protein>
<dbReference type="EMBL" id="JANVFS010000008">
    <property type="protein sequence ID" value="KAJ4489005.1"/>
    <property type="molecule type" value="Genomic_DNA"/>
</dbReference>
<sequence>MAQQSWGKARFSCCLVRLNSIRPSSKFHDDILIILSTSSEYEANPADSLDGTEMWCSGRPV</sequence>
<reference evidence="1" key="1">
    <citation type="submission" date="2022-08" db="EMBL/GenBank/DDBJ databases">
        <authorList>
            <consortium name="DOE Joint Genome Institute"/>
            <person name="Min B."/>
            <person name="Riley R."/>
            <person name="Sierra-Patev S."/>
            <person name="Naranjo-Ortiz M."/>
            <person name="Looney B."/>
            <person name="Konkel Z."/>
            <person name="Slot J.C."/>
            <person name="Sakamoto Y."/>
            <person name="Steenwyk J.L."/>
            <person name="Rokas A."/>
            <person name="Carro J."/>
            <person name="Camarero S."/>
            <person name="Ferreira P."/>
            <person name="Molpeceres G."/>
            <person name="Ruiz-Duenas F.J."/>
            <person name="Serrano A."/>
            <person name="Henrissat B."/>
            <person name="Drula E."/>
            <person name="Hughes K.W."/>
            <person name="Mata J.L."/>
            <person name="Ishikawa N.K."/>
            <person name="Vargas-Isla R."/>
            <person name="Ushijima S."/>
            <person name="Smith C.A."/>
            <person name="Ahrendt S."/>
            <person name="Andreopoulos W."/>
            <person name="He G."/>
            <person name="Labutti K."/>
            <person name="Lipzen A."/>
            <person name="Ng V."/>
            <person name="Sandor L."/>
            <person name="Barry K."/>
            <person name="Martinez A.T."/>
            <person name="Xiao Y."/>
            <person name="Gibbons J.G."/>
            <person name="Terashima K."/>
            <person name="Hibbett D.S."/>
            <person name="Grigoriev I.V."/>
        </authorList>
    </citation>
    <scope>NUCLEOTIDE SEQUENCE</scope>
    <source>
        <strain evidence="1">Sp2 HRB7682 ss15</strain>
    </source>
</reference>
<accession>A0A9W9DW90</accession>
<organism evidence="1 2">
    <name type="scientific">Lentinula lateritia</name>
    <dbReference type="NCBI Taxonomy" id="40482"/>
    <lineage>
        <taxon>Eukaryota</taxon>
        <taxon>Fungi</taxon>
        <taxon>Dikarya</taxon>
        <taxon>Basidiomycota</taxon>
        <taxon>Agaricomycotina</taxon>
        <taxon>Agaricomycetes</taxon>
        <taxon>Agaricomycetidae</taxon>
        <taxon>Agaricales</taxon>
        <taxon>Marasmiineae</taxon>
        <taxon>Omphalotaceae</taxon>
        <taxon>Lentinula</taxon>
    </lineage>
</organism>
<evidence type="ECO:0000313" key="1">
    <source>
        <dbReference type="EMBL" id="KAJ4489005.1"/>
    </source>
</evidence>
<comment type="caution">
    <text evidence="1">The sequence shown here is derived from an EMBL/GenBank/DDBJ whole genome shotgun (WGS) entry which is preliminary data.</text>
</comment>
<proteinExistence type="predicted"/>
<dbReference type="Proteomes" id="UP001150238">
    <property type="component" value="Unassembled WGS sequence"/>
</dbReference>
<gene>
    <name evidence="1" type="ORF">C8J55DRAFT_506786</name>
</gene>
<evidence type="ECO:0000313" key="2">
    <source>
        <dbReference type="Proteomes" id="UP001150238"/>
    </source>
</evidence>
<dbReference type="AlphaFoldDB" id="A0A9W9DW90"/>